<keyword evidence="1" id="KW-0862">Zinc</keyword>
<feature type="compositionally biased region" description="Low complexity" evidence="2">
    <location>
        <begin position="480"/>
        <end position="489"/>
    </location>
</feature>
<evidence type="ECO:0000313" key="5">
    <source>
        <dbReference type="Proteomes" id="UP000567179"/>
    </source>
</evidence>
<feature type="compositionally biased region" description="Low complexity" evidence="2">
    <location>
        <begin position="715"/>
        <end position="735"/>
    </location>
</feature>
<evidence type="ECO:0000259" key="3">
    <source>
        <dbReference type="PROSITE" id="PS50157"/>
    </source>
</evidence>
<feature type="compositionally biased region" description="Low complexity" evidence="2">
    <location>
        <begin position="642"/>
        <end position="661"/>
    </location>
</feature>
<evidence type="ECO:0000256" key="2">
    <source>
        <dbReference type="SAM" id="MobiDB-lite"/>
    </source>
</evidence>
<feature type="compositionally biased region" description="Low complexity" evidence="2">
    <location>
        <begin position="13"/>
        <end position="52"/>
    </location>
</feature>
<reference evidence="4 5" key="1">
    <citation type="journal article" date="2020" name="ISME J.">
        <title>Uncovering the hidden diversity of litter-decomposition mechanisms in mushroom-forming fungi.</title>
        <authorList>
            <person name="Floudas D."/>
            <person name="Bentzer J."/>
            <person name="Ahren D."/>
            <person name="Johansson T."/>
            <person name="Persson P."/>
            <person name="Tunlid A."/>
        </authorList>
    </citation>
    <scope>NUCLEOTIDE SEQUENCE [LARGE SCALE GENOMIC DNA]</scope>
    <source>
        <strain evidence="4 5">CBS 101986</strain>
    </source>
</reference>
<dbReference type="SMART" id="SM00355">
    <property type="entry name" value="ZnF_C2H2"/>
    <property type="match status" value="2"/>
</dbReference>
<dbReference type="SUPFAM" id="SSF57667">
    <property type="entry name" value="beta-beta-alpha zinc fingers"/>
    <property type="match status" value="1"/>
</dbReference>
<dbReference type="Gene3D" id="3.30.160.60">
    <property type="entry name" value="Classic Zinc Finger"/>
    <property type="match status" value="1"/>
</dbReference>
<feature type="compositionally biased region" description="Polar residues" evidence="2">
    <location>
        <begin position="496"/>
        <end position="513"/>
    </location>
</feature>
<dbReference type="PROSITE" id="PS00028">
    <property type="entry name" value="ZINC_FINGER_C2H2_1"/>
    <property type="match status" value="2"/>
</dbReference>
<feature type="domain" description="C2H2-type" evidence="3">
    <location>
        <begin position="897"/>
        <end position="927"/>
    </location>
</feature>
<keyword evidence="1" id="KW-0479">Metal-binding</keyword>
<feature type="region of interest" description="Disordered" evidence="2">
    <location>
        <begin position="169"/>
        <end position="208"/>
    </location>
</feature>
<feature type="compositionally biased region" description="Basic residues" evidence="2">
    <location>
        <begin position="825"/>
        <end position="834"/>
    </location>
</feature>
<organism evidence="4 5">
    <name type="scientific">Psilocybe cf. subviscida</name>
    <dbReference type="NCBI Taxonomy" id="2480587"/>
    <lineage>
        <taxon>Eukaryota</taxon>
        <taxon>Fungi</taxon>
        <taxon>Dikarya</taxon>
        <taxon>Basidiomycota</taxon>
        <taxon>Agaricomycotina</taxon>
        <taxon>Agaricomycetes</taxon>
        <taxon>Agaricomycetidae</taxon>
        <taxon>Agaricales</taxon>
        <taxon>Agaricineae</taxon>
        <taxon>Strophariaceae</taxon>
        <taxon>Psilocybe</taxon>
    </lineage>
</organism>
<feature type="compositionally biased region" description="Low complexity" evidence="2">
    <location>
        <begin position="197"/>
        <end position="208"/>
    </location>
</feature>
<evidence type="ECO:0000256" key="1">
    <source>
        <dbReference type="PROSITE-ProRule" id="PRU00042"/>
    </source>
</evidence>
<feature type="compositionally biased region" description="Polar residues" evidence="2">
    <location>
        <begin position="699"/>
        <end position="712"/>
    </location>
</feature>
<accession>A0A8H5F3R3</accession>
<dbReference type="InterPro" id="IPR036236">
    <property type="entry name" value="Znf_C2H2_sf"/>
</dbReference>
<proteinExistence type="predicted"/>
<dbReference type="AlphaFoldDB" id="A0A8H5F3R3"/>
<gene>
    <name evidence="4" type="ORF">D9619_001144</name>
</gene>
<dbReference type="GO" id="GO:0008270">
    <property type="term" value="F:zinc ion binding"/>
    <property type="evidence" value="ECO:0007669"/>
    <property type="project" value="UniProtKB-KW"/>
</dbReference>
<feature type="region of interest" description="Disordered" evidence="2">
    <location>
        <begin position="12"/>
        <end position="52"/>
    </location>
</feature>
<keyword evidence="5" id="KW-1185">Reference proteome</keyword>
<feature type="region of interest" description="Disordered" evidence="2">
    <location>
        <begin position="480"/>
        <end position="513"/>
    </location>
</feature>
<dbReference type="PROSITE" id="PS50157">
    <property type="entry name" value="ZINC_FINGER_C2H2_2"/>
    <property type="match status" value="1"/>
</dbReference>
<feature type="region of interest" description="Disordered" evidence="2">
    <location>
        <begin position="692"/>
        <end position="738"/>
    </location>
</feature>
<feature type="region of interest" description="Disordered" evidence="2">
    <location>
        <begin position="250"/>
        <end position="273"/>
    </location>
</feature>
<feature type="region of interest" description="Disordered" evidence="2">
    <location>
        <begin position="810"/>
        <end position="849"/>
    </location>
</feature>
<dbReference type="InterPro" id="IPR013087">
    <property type="entry name" value="Znf_C2H2_type"/>
</dbReference>
<protein>
    <recommendedName>
        <fullName evidence="3">C2H2-type domain-containing protein</fullName>
    </recommendedName>
</protein>
<keyword evidence="1" id="KW-0863">Zinc-finger</keyword>
<dbReference type="OrthoDB" id="654211at2759"/>
<evidence type="ECO:0000313" key="4">
    <source>
        <dbReference type="EMBL" id="KAF5322452.1"/>
    </source>
</evidence>
<dbReference type="Proteomes" id="UP000567179">
    <property type="component" value="Unassembled WGS sequence"/>
</dbReference>
<comment type="caution">
    <text evidence="4">The sequence shown here is derived from an EMBL/GenBank/DDBJ whole genome shotgun (WGS) entry which is preliminary data.</text>
</comment>
<name>A0A8H5F3R3_9AGAR</name>
<sequence length="1005" mass="112224">MTFLDYLHRERSGASSYFTPSPSSRSDGLPSLAGASIASSSSTPRSIQTPQSVNVELPTVKLPSYSELISRLGDLDMDHSVDHFNSFKQASHAVVSVATVDPRATPSHCVPSYSYSPPQRDSLFGSSATHYQHRQACCSCQPHYHPSAPFSHVSHDFDPSSTLLRAVSPTHTHAHAHDYQHPRPHTHTHANDQHQWSPASSIPSSSNINEDFTALESSSVTSKPKPVRRIRVEQPMSKSRQAFQTMPRTTIKPARSKSTKLAPGTPKAKRLPAHPMPHFAALFPKGIRNYTGVPRDKQDERENYFSDAELMEMMPSGYQRWQDAINRYKAPTHTETDLTSQVVIMGDSADLGGSGLNGDPKIGTVTKTVKKDNKQPESWERFARIAEGKFGNHGEQLYQCKAYKKGGDERFCARKAHSVEARQISLWIYPPSQQSRAGNQNMKPFMPRIPWDLSSPFPVAQSICGLFHLLRTIVGEAVSSLNSSPSSRSDGLPFLSGSTPPSTPQSMYTPQSVNGEFPTVTLPSYSDLIARLGSLDMDHAVARFKSYTPPPLAMAIALVDPRLTPPNCAPSFSYSPPPHHSHSGTLSATCSCGHHPCCQPRCHTLPPFNDPFPDSNPDPTRLRTISPAHYHNECHTHNRQWSPAPSISIATPTTTSSPSSSDVSYEYVPDGYEHVPELESGGVTVTKPKLRRVRREQPMSKSRQAFQATPRTTIKPMRSKSAPSRSSSSRAPMAKRLPSHPMPVFATLFPKGVRNYTGVPRDAQDDRENYFGDEELMDMMPSGYQRWQDAVNRYKPSVHSVDEHLEVVKIGNRGKGSPGPDGAHVPKRATRRSKKKEEPSESFPVEPQTYKHNDDGVTVWQCRGFFLEDCKTPCKYRQTKQAVKRHINDTHFGFRPWPCPFSNCEKTFKQRMSMCIHAYSVHTRQKPFFCNHCPKQFSDPAQRHDHCKIEHKHIPMITRKKKAYSSDEDEESDVRASDYGDFSVQKTMNIDADVDELKGYCSGGY</sequence>
<feature type="region of interest" description="Disordered" evidence="2">
    <location>
        <begin position="636"/>
        <end position="664"/>
    </location>
</feature>
<dbReference type="EMBL" id="JAACJJ010000028">
    <property type="protein sequence ID" value="KAF5322452.1"/>
    <property type="molecule type" value="Genomic_DNA"/>
</dbReference>